<evidence type="ECO:0000313" key="2">
    <source>
        <dbReference type="EMBL" id="JAT17769.1"/>
    </source>
</evidence>
<feature type="region of interest" description="Disordered" evidence="1">
    <location>
        <begin position="1"/>
        <end position="169"/>
    </location>
</feature>
<feature type="non-terminal residue" evidence="2">
    <location>
        <position position="1"/>
    </location>
</feature>
<proteinExistence type="predicted"/>
<feature type="compositionally biased region" description="Polar residues" evidence="1">
    <location>
        <begin position="63"/>
        <end position="105"/>
    </location>
</feature>
<dbReference type="EMBL" id="GEBQ01022208">
    <property type="protein sequence ID" value="JAT17769.1"/>
    <property type="molecule type" value="Transcribed_RNA"/>
</dbReference>
<feature type="compositionally biased region" description="Pro residues" evidence="1">
    <location>
        <begin position="141"/>
        <end position="152"/>
    </location>
</feature>
<feature type="non-terminal residue" evidence="2">
    <location>
        <position position="440"/>
    </location>
</feature>
<evidence type="ECO:0000256" key="1">
    <source>
        <dbReference type="SAM" id="MobiDB-lite"/>
    </source>
</evidence>
<name>A0A1B6L231_9HEMI</name>
<feature type="compositionally biased region" description="Polar residues" evidence="1">
    <location>
        <begin position="123"/>
        <end position="135"/>
    </location>
</feature>
<gene>
    <name evidence="2" type="ORF">g.53004</name>
</gene>
<protein>
    <submittedName>
        <fullName evidence="2">Uncharacterized protein</fullName>
    </submittedName>
</protein>
<sequence>RRGAIYCSIACSKGEPPTPSDSSGPATRLGQRPRPRPPSEAGSSTPPTSPGHRRRALPPLGSPTLSRTKLSPATSSGLTSPQDCNANSGQGRFQQDSPGSSQQAMRSPPTGRSPKMGRRALQRSPNKNINSSPPDYNTVRGPPPLPPPPGSPPSLAITATSSSSKGLDRVLLERNLEKLLSERGGSNHSSSSEHLPMEGDLNRILGLNECSGHLCLEAHLEKFSLKDDQGKASNLNFSRLVLSGGSTSDVKPELKKLFLDIDNCDGGSGELRRDLELILGEQEVEEECHSKRLNLEEIESTPVKAKKCFDPSINVEASTSLDWRPQLSDSPHDSGHASSMPELAIQPATPTSPQRKNVRFKGAPPEQEEPRIPRSRSYSGRSDSHEMDDAESYCSTCSSSSSSDDMSAYQLPPRRAYGGVRISYVPNDAFAIARQRQQCS</sequence>
<feature type="compositionally biased region" description="Low complexity" evidence="1">
    <location>
        <begin position="392"/>
        <end position="407"/>
    </location>
</feature>
<dbReference type="AlphaFoldDB" id="A0A1B6L231"/>
<accession>A0A1B6L231</accession>
<reference evidence="2" key="1">
    <citation type="submission" date="2015-11" db="EMBL/GenBank/DDBJ databases">
        <title>De novo transcriptome assembly of four potential Pierce s Disease insect vectors from Arizona vineyards.</title>
        <authorList>
            <person name="Tassone E.E."/>
        </authorList>
    </citation>
    <scope>NUCLEOTIDE SEQUENCE</scope>
</reference>
<feature type="region of interest" description="Disordered" evidence="1">
    <location>
        <begin position="320"/>
        <end position="410"/>
    </location>
</feature>
<organism evidence="2">
    <name type="scientific">Graphocephala atropunctata</name>
    <dbReference type="NCBI Taxonomy" id="36148"/>
    <lineage>
        <taxon>Eukaryota</taxon>
        <taxon>Metazoa</taxon>
        <taxon>Ecdysozoa</taxon>
        <taxon>Arthropoda</taxon>
        <taxon>Hexapoda</taxon>
        <taxon>Insecta</taxon>
        <taxon>Pterygota</taxon>
        <taxon>Neoptera</taxon>
        <taxon>Paraneoptera</taxon>
        <taxon>Hemiptera</taxon>
        <taxon>Auchenorrhyncha</taxon>
        <taxon>Membracoidea</taxon>
        <taxon>Cicadellidae</taxon>
        <taxon>Cicadellinae</taxon>
        <taxon>Cicadellini</taxon>
        <taxon>Graphocephala</taxon>
    </lineage>
</organism>